<gene>
    <name evidence="2" type="ORF">SLS58_011083</name>
</gene>
<dbReference type="PANTHER" id="PTHR33112:SF16">
    <property type="entry name" value="HETEROKARYON INCOMPATIBILITY DOMAIN-CONTAINING PROTEIN"/>
    <property type="match status" value="1"/>
</dbReference>
<dbReference type="InterPro" id="IPR010730">
    <property type="entry name" value="HET"/>
</dbReference>
<evidence type="ECO:0000313" key="3">
    <source>
        <dbReference type="Proteomes" id="UP001521184"/>
    </source>
</evidence>
<organism evidence="2 3">
    <name type="scientific">Diplodia intermedia</name>
    <dbReference type="NCBI Taxonomy" id="856260"/>
    <lineage>
        <taxon>Eukaryota</taxon>
        <taxon>Fungi</taxon>
        <taxon>Dikarya</taxon>
        <taxon>Ascomycota</taxon>
        <taxon>Pezizomycotina</taxon>
        <taxon>Dothideomycetes</taxon>
        <taxon>Dothideomycetes incertae sedis</taxon>
        <taxon>Botryosphaeriales</taxon>
        <taxon>Botryosphaeriaceae</taxon>
        <taxon>Diplodia</taxon>
    </lineage>
</organism>
<reference evidence="2 3" key="1">
    <citation type="journal article" date="2023" name="Plant Dis.">
        <title>First Report of Diplodia intermedia Causing Canker and Dieback Diseases on Apple Trees in Canada.</title>
        <authorList>
            <person name="Ellouze W."/>
            <person name="Ilyukhin E."/>
            <person name="Sulman M."/>
            <person name="Ali S."/>
        </authorList>
    </citation>
    <scope>NUCLEOTIDE SEQUENCE [LARGE SCALE GENOMIC DNA]</scope>
    <source>
        <strain evidence="2 3">M45-28</strain>
    </source>
</reference>
<feature type="domain" description="Heterokaryon incompatibility" evidence="1">
    <location>
        <begin position="75"/>
        <end position="162"/>
    </location>
</feature>
<evidence type="ECO:0000313" key="2">
    <source>
        <dbReference type="EMBL" id="KAL1633423.1"/>
    </source>
</evidence>
<sequence>MPYVHESPHALYTENVDRIKECLTECSKAHHECHQFQEGANHAQSYTLPTRLLDLGKDKEKAKVRLIETSALGFVDLNKGPLNLPFGFRDTIKTCWAIGIRYLWIDSLCILQQDENDWKYESARMEDVYMGSFVTIILASTSSPLNGYLDRRVDFSGAARVSYHIEQKPGAELVYYIQPTFPEDRRDAERKIKEPFDYVERSIRSSEWGHRG</sequence>
<dbReference type="Pfam" id="PF06985">
    <property type="entry name" value="HET"/>
    <property type="match status" value="1"/>
</dbReference>
<name>A0ABR3T237_9PEZI</name>
<dbReference type="PANTHER" id="PTHR33112">
    <property type="entry name" value="DOMAIN PROTEIN, PUTATIVE-RELATED"/>
    <property type="match status" value="1"/>
</dbReference>
<accession>A0ABR3T237</accession>
<evidence type="ECO:0000259" key="1">
    <source>
        <dbReference type="Pfam" id="PF06985"/>
    </source>
</evidence>
<comment type="caution">
    <text evidence="2">The sequence shown here is derived from an EMBL/GenBank/DDBJ whole genome shotgun (WGS) entry which is preliminary data.</text>
</comment>
<keyword evidence="3" id="KW-1185">Reference proteome</keyword>
<protein>
    <recommendedName>
        <fullName evidence="1">Heterokaryon incompatibility domain-containing protein</fullName>
    </recommendedName>
</protein>
<proteinExistence type="predicted"/>
<dbReference type="EMBL" id="JAKEKT020000155">
    <property type="protein sequence ID" value="KAL1633423.1"/>
    <property type="molecule type" value="Genomic_DNA"/>
</dbReference>
<dbReference type="Proteomes" id="UP001521184">
    <property type="component" value="Unassembled WGS sequence"/>
</dbReference>